<feature type="compositionally biased region" description="Polar residues" evidence="3">
    <location>
        <begin position="1"/>
        <end position="19"/>
    </location>
</feature>
<feature type="transmembrane region" description="Helical" evidence="4">
    <location>
        <begin position="317"/>
        <end position="342"/>
    </location>
</feature>
<dbReference type="InParanoid" id="A0A1Y2ECY8"/>
<feature type="region of interest" description="Disordered" evidence="3">
    <location>
        <begin position="1"/>
        <end position="53"/>
    </location>
</feature>
<dbReference type="GO" id="GO:0016020">
    <property type="term" value="C:membrane"/>
    <property type="evidence" value="ECO:0007669"/>
    <property type="project" value="UniProtKB-SubCell"/>
</dbReference>
<comment type="similarity">
    <text evidence="2">Belongs to the major facilitator superfamily. Monocarboxylate porter (TC 2.A.1.13) family.</text>
</comment>
<proteinExistence type="inferred from homology"/>
<feature type="transmembrane region" description="Helical" evidence="4">
    <location>
        <begin position="266"/>
        <end position="290"/>
    </location>
</feature>
<evidence type="ECO:0000256" key="1">
    <source>
        <dbReference type="ARBA" id="ARBA00004141"/>
    </source>
</evidence>
<feature type="transmembrane region" description="Helical" evidence="4">
    <location>
        <begin position="152"/>
        <end position="175"/>
    </location>
</feature>
<dbReference type="Gene3D" id="1.20.1250.20">
    <property type="entry name" value="MFS general substrate transporter like domains"/>
    <property type="match status" value="2"/>
</dbReference>
<dbReference type="PANTHER" id="PTHR11360">
    <property type="entry name" value="MONOCARBOXYLATE TRANSPORTER"/>
    <property type="match status" value="1"/>
</dbReference>
<dbReference type="InterPro" id="IPR036259">
    <property type="entry name" value="MFS_trans_sf"/>
</dbReference>
<feature type="transmembrane region" description="Helical" evidence="4">
    <location>
        <begin position="240"/>
        <end position="260"/>
    </location>
</feature>
<feature type="transmembrane region" description="Helical" evidence="4">
    <location>
        <begin position="111"/>
        <end position="132"/>
    </location>
</feature>
<keyword evidence="4" id="KW-1133">Transmembrane helix</keyword>
<dbReference type="InterPro" id="IPR050327">
    <property type="entry name" value="Proton-linked_MCT"/>
</dbReference>
<organism evidence="5 6">
    <name type="scientific">Leucosporidium creatinivorum</name>
    <dbReference type="NCBI Taxonomy" id="106004"/>
    <lineage>
        <taxon>Eukaryota</taxon>
        <taxon>Fungi</taxon>
        <taxon>Dikarya</taxon>
        <taxon>Basidiomycota</taxon>
        <taxon>Pucciniomycotina</taxon>
        <taxon>Microbotryomycetes</taxon>
        <taxon>Leucosporidiales</taxon>
        <taxon>Leucosporidium</taxon>
    </lineage>
</organism>
<keyword evidence="6" id="KW-1185">Reference proteome</keyword>
<feature type="transmembrane region" description="Helical" evidence="4">
    <location>
        <begin position="182"/>
        <end position="201"/>
    </location>
</feature>
<feature type="transmembrane region" description="Helical" evidence="4">
    <location>
        <begin position="408"/>
        <end position="432"/>
    </location>
</feature>
<evidence type="ECO:0000256" key="4">
    <source>
        <dbReference type="SAM" id="Phobius"/>
    </source>
</evidence>
<gene>
    <name evidence="5" type="ORF">BCR35DRAFT_168506</name>
</gene>
<feature type="transmembrane region" description="Helical" evidence="4">
    <location>
        <begin position="383"/>
        <end position="402"/>
    </location>
</feature>
<accession>A0A1Y2ECY8</accession>
<keyword evidence="4" id="KW-0812">Transmembrane</keyword>
<feature type="transmembrane region" description="Helical" evidence="4">
    <location>
        <begin position="207"/>
        <end position="235"/>
    </location>
</feature>
<feature type="transmembrane region" description="Helical" evidence="4">
    <location>
        <begin position="471"/>
        <end position="492"/>
    </location>
</feature>
<dbReference type="EMBL" id="MCGR01000056">
    <property type="protein sequence ID" value="ORY69439.1"/>
    <property type="molecule type" value="Genomic_DNA"/>
</dbReference>
<comment type="subcellular location">
    <subcellularLocation>
        <location evidence="1">Membrane</location>
        <topology evidence="1">Multi-pass membrane protein</topology>
    </subcellularLocation>
</comment>
<feature type="transmembrane region" description="Helical" evidence="4">
    <location>
        <begin position="444"/>
        <end position="465"/>
    </location>
</feature>
<dbReference type="PANTHER" id="PTHR11360:SF234">
    <property type="entry name" value="MFS-TYPE TRANSPORTER DBAD-RELATED"/>
    <property type="match status" value="1"/>
</dbReference>
<dbReference type="AlphaFoldDB" id="A0A1Y2ECY8"/>
<dbReference type="OrthoDB" id="6499973at2759"/>
<evidence type="ECO:0000256" key="2">
    <source>
        <dbReference type="ARBA" id="ARBA00006727"/>
    </source>
</evidence>
<protein>
    <submittedName>
        <fullName evidence="5">Major facilitator superfamily domain-containing protein</fullName>
    </submittedName>
</protein>
<reference evidence="5 6" key="1">
    <citation type="submission" date="2016-07" db="EMBL/GenBank/DDBJ databases">
        <title>Pervasive Adenine N6-methylation of Active Genes in Fungi.</title>
        <authorList>
            <consortium name="DOE Joint Genome Institute"/>
            <person name="Mondo S.J."/>
            <person name="Dannebaum R.O."/>
            <person name="Kuo R.C."/>
            <person name="Labutti K."/>
            <person name="Haridas S."/>
            <person name="Kuo A."/>
            <person name="Salamov A."/>
            <person name="Ahrendt S.R."/>
            <person name="Lipzen A."/>
            <person name="Sullivan W."/>
            <person name="Andreopoulos W.B."/>
            <person name="Clum A."/>
            <person name="Lindquist E."/>
            <person name="Daum C."/>
            <person name="Ramamoorthy G.K."/>
            <person name="Gryganskyi A."/>
            <person name="Culley D."/>
            <person name="Magnuson J.K."/>
            <person name="James T.Y."/>
            <person name="O'Malley M.A."/>
            <person name="Stajich J.E."/>
            <person name="Spatafora J.W."/>
            <person name="Visel A."/>
            <person name="Grigoriev I.V."/>
        </authorList>
    </citation>
    <scope>NUCLEOTIDE SEQUENCE [LARGE SCALE GENOMIC DNA]</scope>
    <source>
        <strain evidence="5 6">62-1032</strain>
    </source>
</reference>
<name>A0A1Y2ECY8_9BASI</name>
<dbReference type="GO" id="GO:0022857">
    <property type="term" value="F:transmembrane transporter activity"/>
    <property type="evidence" value="ECO:0007669"/>
    <property type="project" value="InterPro"/>
</dbReference>
<feature type="transmembrane region" description="Helical" evidence="4">
    <location>
        <begin position="354"/>
        <end position="374"/>
    </location>
</feature>
<keyword evidence="4" id="KW-0472">Membrane</keyword>
<evidence type="ECO:0000313" key="6">
    <source>
        <dbReference type="Proteomes" id="UP000193467"/>
    </source>
</evidence>
<evidence type="ECO:0000313" key="5">
    <source>
        <dbReference type="EMBL" id="ORY69439.1"/>
    </source>
</evidence>
<dbReference type="Pfam" id="PF07690">
    <property type="entry name" value="MFS_1"/>
    <property type="match status" value="1"/>
</dbReference>
<sequence length="505" mass="53466">MHNSPTPISASPSSFSTHLASLADDLEGPTPVASEYGGPTRVGSPEPEVQKGMEEEYFKKSVAVVGDEEKGEGMKETGWEITESKVPQDEEKQEQEVVAVAIDFPEGGWRAYGAVIGAVLVLLSTFGLSNSFGVFQAQYITMPNLSSYPPSTISWIGSCHLCLTFASSLLSGMLFDRGYFRYQLAFGSILWLFGMFMLSLSTTYVQIFLSHAVCLGIAVGSCFGPCISCCATYFLVRRSLVVGCATAGAGMGAVIFPIMLNKLFPILGFAATIRAVAYLMLGLLAISNIIMTPRQLPRRAHKPALPLLASFARERDAWLVCLGCFGCMIGAFIPLFYIVLYAKSHGVNGVLRDYSLSIINGTACIARVSSGLIADRIGIFNTAVPFTLLLAAMIFAMLGATTTASTSIFLVLFGVASGGFISLMPSCFLALASDVSEFGLRSGVGFLFVAVAALIGSPIAGALLVAAGGSYVAPCCFGGAMALLGCGCLGMAREGQRRKKGFWKV</sequence>
<dbReference type="InterPro" id="IPR011701">
    <property type="entry name" value="MFS"/>
</dbReference>
<evidence type="ECO:0000256" key="3">
    <source>
        <dbReference type="SAM" id="MobiDB-lite"/>
    </source>
</evidence>
<dbReference type="Proteomes" id="UP000193467">
    <property type="component" value="Unassembled WGS sequence"/>
</dbReference>
<comment type="caution">
    <text evidence="5">The sequence shown here is derived from an EMBL/GenBank/DDBJ whole genome shotgun (WGS) entry which is preliminary data.</text>
</comment>
<dbReference type="SUPFAM" id="SSF103473">
    <property type="entry name" value="MFS general substrate transporter"/>
    <property type="match status" value="1"/>
</dbReference>